<feature type="domain" description="Sushi" evidence="10">
    <location>
        <begin position="70"/>
        <end position="136"/>
    </location>
</feature>
<dbReference type="SUPFAM" id="SSF57535">
    <property type="entry name" value="Complement control module/SCR domain"/>
    <property type="match status" value="11"/>
</dbReference>
<dbReference type="Pfam" id="PF00084">
    <property type="entry name" value="Sushi"/>
    <property type="match status" value="11"/>
</dbReference>
<dbReference type="GeneID" id="109464005"/>
<dbReference type="InterPro" id="IPR036058">
    <property type="entry name" value="Kazal_dom_sf"/>
</dbReference>
<dbReference type="SMART" id="SM00409">
    <property type="entry name" value="IG"/>
    <property type="match status" value="2"/>
</dbReference>
<feature type="signal peptide" evidence="6">
    <location>
        <begin position="1"/>
        <end position="23"/>
    </location>
</feature>
<evidence type="ECO:0000256" key="5">
    <source>
        <dbReference type="PROSITE-ProRule" id="PRU00302"/>
    </source>
</evidence>
<feature type="domain" description="Sushi" evidence="10">
    <location>
        <begin position="1004"/>
        <end position="1061"/>
    </location>
</feature>
<dbReference type="InterPro" id="IPR020901">
    <property type="entry name" value="Prtase_inh_Kunz-CS"/>
</dbReference>
<feature type="domain" description="Sushi" evidence="10">
    <location>
        <begin position="784"/>
        <end position="833"/>
    </location>
</feature>
<dbReference type="InterPro" id="IPR000436">
    <property type="entry name" value="Sushi_SCR_CCP_dom"/>
</dbReference>
<feature type="domain" description="BPTI/Kunitz inhibitor" evidence="8">
    <location>
        <begin position="1196"/>
        <end position="1247"/>
    </location>
</feature>
<keyword evidence="2 6" id="KW-0732">Signal</keyword>
<feature type="domain" description="Sushi" evidence="10">
    <location>
        <begin position="262"/>
        <end position="320"/>
    </location>
</feature>
<evidence type="ECO:0000259" key="11">
    <source>
        <dbReference type="PROSITE" id="PS51465"/>
    </source>
</evidence>
<feature type="domain" description="Ig-like" evidence="9">
    <location>
        <begin position="466"/>
        <end position="553"/>
    </location>
</feature>
<feature type="disulfide bond" evidence="5">
    <location>
        <begin position="974"/>
        <end position="1001"/>
    </location>
</feature>
<comment type="caution">
    <text evidence="5">Lacks conserved residue(s) required for the propagation of feature annotation.</text>
</comment>
<dbReference type="InterPro" id="IPR013783">
    <property type="entry name" value="Ig-like_fold"/>
</dbReference>
<feature type="disulfide bond" evidence="5">
    <location>
        <begin position="107"/>
        <end position="134"/>
    </location>
</feature>
<evidence type="ECO:0000313" key="13">
    <source>
        <dbReference type="RefSeq" id="XP_019616484.1"/>
    </source>
</evidence>
<reference evidence="13" key="1">
    <citation type="submission" date="2025-08" db="UniProtKB">
        <authorList>
            <consortium name="RefSeq"/>
        </authorList>
    </citation>
    <scope>IDENTIFICATION</scope>
    <source>
        <tissue evidence="13">Gonad</tissue>
    </source>
</reference>
<dbReference type="InterPro" id="IPR051277">
    <property type="entry name" value="SEZ6_CSMD_C4BPB_Regulators"/>
</dbReference>
<dbReference type="PROSITE" id="PS51465">
    <property type="entry name" value="KAZAL_2"/>
    <property type="match status" value="1"/>
</dbReference>
<dbReference type="SMART" id="SM00280">
    <property type="entry name" value="KAZAL"/>
    <property type="match status" value="1"/>
</dbReference>
<evidence type="ECO:0000259" key="10">
    <source>
        <dbReference type="PROSITE" id="PS50923"/>
    </source>
</evidence>
<feature type="domain" description="Sushi" evidence="10">
    <location>
        <begin position="389"/>
        <end position="439"/>
    </location>
</feature>
<protein>
    <submittedName>
        <fullName evidence="13">Sushi, von Willebrand factor type A, EGF and pentraxin domain-containing protein 1-like</fullName>
    </submittedName>
</protein>
<dbReference type="PROSITE" id="PS50189">
    <property type="entry name" value="NTR"/>
    <property type="match status" value="1"/>
</dbReference>
<evidence type="ECO:0000259" key="7">
    <source>
        <dbReference type="PROSITE" id="PS50189"/>
    </source>
</evidence>
<dbReference type="SUPFAM" id="SSF57362">
    <property type="entry name" value="BPTI-like"/>
    <property type="match status" value="1"/>
</dbReference>
<dbReference type="PROSITE" id="PS00280">
    <property type="entry name" value="BPTI_KUNITZ_1"/>
    <property type="match status" value="1"/>
</dbReference>
<dbReference type="InterPro" id="IPR002223">
    <property type="entry name" value="Kunitz_BPTI"/>
</dbReference>
<dbReference type="SUPFAM" id="SSF100895">
    <property type="entry name" value="Kazal-type serine protease inhibitors"/>
    <property type="match status" value="1"/>
</dbReference>
<dbReference type="Gene3D" id="4.10.410.10">
    <property type="entry name" value="Pancreatic trypsin inhibitor Kunitz domain"/>
    <property type="match status" value="1"/>
</dbReference>
<feature type="domain" description="Sushi" evidence="10">
    <location>
        <begin position="204"/>
        <end position="261"/>
    </location>
</feature>
<feature type="domain" description="Sushi" evidence="10">
    <location>
        <begin position="946"/>
        <end position="1003"/>
    </location>
</feature>
<evidence type="ECO:0000256" key="3">
    <source>
        <dbReference type="ARBA" id="ARBA00022737"/>
    </source>
</evidence>
<dbReference type="GO" id="GO:0004867">
    <property type="term" value="F:serine-type endopeptidase inhibitor activity"/>
    <property type="evidence" value="ECO:0007669"/>
    <property type="project" value="InterPro"/>
</dbReference>
<dbReference type="InterPro" id="IPR007110">
    <property type="entry name" value="Ig-like_dom"/>
</dbReference>
<gene>
    <name evidence="13" type="primary">LOC109464005</name>
</gene>
<name>A0A6P4Y1X8_BRABE</name>
<evidence type="ECO:0000313" key="12">
    <source>
        <dbReference type="Proteomes" id="UP000515135"/>
    </source>
</evidence>
<dbReference type="CDD" id="cd00109">
    <property type="entry name" value="Kunitz-type"/>
    <property type="match status" value="1"/>
</dbReference>
<comment type="similarity">
    <text evidence="1">Belongs to the WFIKKN family.</text>
</comment>
<feature type="disulfide bond" evidence="5">
    <location>
        <begin position="1032"/>
        <end position="1059"/>
    </location>
</feature>
<dbReference type="RefSeq" id="XP_019616484.1">
    <property type="nucleotide sequence ID" value="XM_019760925.1"/>
</dbReference>
<feature type="domain" description="Sushi" evidence="10">
    <location>
        <begin position="552"/>
        <end position="608"/>
    </location>
</feature>
<dbReference type="PROSITE" id="PS50923">
    <property type="entry name" value="SUSHI"/>
    <property type="match status" value="11"/>
</dbReference>
<accession>A0A6P4Y1X8</accession>
<feature type="domain" description="Sushi" evidence="10">
    <location>
        <begin position="321"/>
        <end position="381"/>
    </location>
</feature>
<keyword evidence="5" id="KW-0768">Sushi</keyword>
<dbReference type="PROSITE" id="PS50279">
    <property type="entry name" value="BPTI_KUNITZ_2"/>
    <property type="match status" value="1"/>
</dbReference>
<keyword evidence="4 5" id="KW-1015">Disulfide bond</keyword>
<organism evidence="12 13">
    <name type="scientific">Branchiostoma belcheri</name>
    <name type="common">Amphioxus</name>
    <dbReference type="NCBI Taxonomy" id="7741"/>
    <lineage>
        <taxon>Eukaryota</taxon>
        <taxon>Metazoa</taxon>
        <taxon>Chordata</taxon>
        <taxon>Cephalochordata</taxon>
        <taxon>Leptocardii</taxon>
        <taxon>Amphioxiformes</taxon>
        <taxon>Branchiostomatidae</taxon>
        <taxon>Branchiostoma</taxon>
    </lineage>
</organism>
<keyword evidence="12" id="KW-1185">Reference proteome</keyword>
<dbReference type="CDD" id="cd00033">
    <property type="entry name" value="CCP"/>
    <property type="match status" value="11"/>
</dbReference>
<dbReference type="Gene3D" id="2.10.70.10">
    <property type="entry name" value="Complement Module, domain 1"/>
    <property type="match status" value="11"/>
</dbReference>
<evidence type="ECO:0000259" key="9">
    <source>
        <dbReference type="PROSITE" id="PS50835"/>
    </source>
</evidence>
<dbReference type="Gene3D" id="3.30.60.30">
    <property type="match status" value="1"/>
</dbReference>
<feature type="disulfide bond" evidence="5">
    <location>
        <begin position="323"/>
        <end position="366"/>
    </location>
</feature>
<feature type="domain" description="NTR" evidence="7">
    <location>
        <begin position="1247"/>
        <end position="1368"/>
    </location>
</feature>
<dbReference type="Gene3D" id="2.60.40.10">
    <property type="entry name" value="Immunoglobulins"/>
    <property type="match status" value="1"/>
</dbReference>
<dbReference type="InterPro" id="IPR035976">
    <property type="entry name" value="Sushi/SCR/CCP_sf"/>
</dbReference>
<feature type="chain" id="PRO_5027892585" evidence="6">
    <location>
        <begin position="24"/>
        <end position="1391"/>
    </location>
</feature>
<keyword evidence="3" id="KW-0677">Repeat</keyword>
<dbReference type="SUPFAM" id="SSF48726">
    <property type="entry name" value="Immunoglobulin"/>
    <property type="match status" value="2"/>
</dbReference>
<dbReference type="KEGG" id="bbel:109464005"/>
<evidence type="ECO:0000256" key="2">
    <source>
        <dbReference type="ARBA" id="ARBA00022729"/>
    </source>
</evidence>
<dbReference type="PANTHER" id="PTHR45656">
    <property type="entry name" value="PROTEIN CBR-CLEC-78"/>
    <property type="match status" value="1"/>
</dbReference>
<dbReference type="Proteomes" id="UP000515135">
    <property type="component" value="Unplaced"/>
</dbReference>
<feature type="disulfide bond" evidence="5">
    <location>
        <begin position="352"/>
        <end position="379"/>
    </location>
</feature>
<feature type="domain" description="Sushi" evidence="10">
    <location>
        <begin position="145"/>
        <end position="203"/>
    </location>
</feature>
<dbReference type="InterPro" id="IPR002350">
    <property type="entry name" value="Kazal_dom"/>
</dbReference>
<evidence type="ECO:0000256" key="1">
    <source>
        <dbReference type="ARBA" id="ARBA00005743"/>
    </source>
</evidence>
<sequence length="1391" mass="151536">MAFLTGTVWVILLGVVTYHTTVADQCVRDSFYASTQACGRPCVKDGECDGDYRCLCDHKCGRTCVDYGGTRCYPPAFPQHGFVRLMTTGFLPFDALDQMGAQAIYGCIGDYVLIGAMTRVCMGSGRWSGDEPVCYGPVSDADWYGVCGPVPALSHAQHHADNVTVGSAAQYVCDEGYYHLGHVTTVSCQLNGEWSAPQTACKRVLCESLSAPLHGQLHGLDFRYGTEILHTCDDGYFLVGAASRTCQADGAWSGAPPQCQAVDCGQPPAIPHGHWLGDNFTYSHAVEFYCEEGFALVDGTADSSCGSDGRWSGQHPRCKAVDCGDPGFPPHSTRRMDGSGGTGYNTTVSYSCEEGYQLFGSATRTCTMEGVWDGQHPECHKSCEGWPPVVANAERELPEKAVHLATVTYICEKNYRMEGPDKVRCLNGVWQTRLPVCVTTACTVNQNSPCANEFPYSHVHKVKVWPTVAISQVVWARQGQDLQLDCINTLPSYYDPRWKMSGRATIRHTQRRVGQTLWQRLYMTALRTDDTGLYLCETFDGSSNAIYVNVQVTCPVLDVQEHATSSGSDHRNGDVVSFSCEEGYFLTGPVSIECQHGAWSAQPPTCVKKTCEGSRLQDPADGYSTVQELRASDTLVQTFYCDVGYELHGTGQITCAEGNWYGGAPVCLPRLDKMTLRTDLSIVRRTVQVREGTENVSVECRMTQEAAVSNTSAGPFTIDGREIPNSVQYPLGDGRHGWKVVIRQVSAANHSGRLQCEERPGKTEYINLHIIASCSGRFRTPVHGSCQASPDCDVLYEGDTAVYGCYPGYVLVGQHVHTCTANGWDAEPIQCVPELTFQLQHGLRPHVDGDVIEVYTGADLVLDCTLTSEGNLRILELSWRWQPWNSQASSSNHSTSMGFFDQYFVDDGNQKRLFLPSISKQHAGNYTCQAGSPDHQGVAVEVRVLNSCSRLLPPQNGTVTSWSHTVGSQVTYSCHEQYRLVGNSTRQCQATGEWTGEQPTCQVYRCSEVSAPAHGGMTPTSFLLGTEVSFWCENGYNLSSDADLVCKDDGTWSSNVPDCISHCENHACGKGEKCVLDDGTPTCVCKTAADCSVGPEPVCGSDAESYGNECQMEVTSCSTGQDIGVVHTGFCEKAGLCYDTPVAVPDDDLTQCTHQYYMDNDKASCELVPAGLCMTGPQGFDSQDQCDAACDASVVCSLPTAVPGNCSLGLARWTYHPDSGECLPFVYTGCGGNENNFLSRDQCLQTCPVRCPTCETVMQLNTACRFSTLLGSHALKTKVLEVAADESWVTLSVEESLHLPISELPAGNLIVPVMSSQGPCGCHPPRLLPLDSSYLIIFTYQLLVVDETTYVEVWDSEVEQQLNSLTNCVDMKSNPGTEVVETHMKFTPGQK</sequence>
<dbReference type="InterPro" id="IPR036880">
    <property type="entry name" value="Kunitz_BPTI_sf"/>
</dbReference>
<dbReference type="PANTHER" id="PTHR45656:SF4">
    <property type="entry name" value="PROTEIN CBR-CLEC-78"/>
    <property type="match status" value="1"/>
</dbReference>
<feature type="domain" description="Ig-like" evidence="9">
    <location>
        <begin position="833"/>
        <end position="945"/>
    </location>
</feature>
<dbReference type="OrthoDB" id="6103690at2759"/>
<proteinExistence type="inferred from homology"/>
<evidence type="ECO:0000259" key="8">
    <source>
        <dbReference type="PROSITE" id="PS50279"/>
    </source>
</evidence>
<dbReference type="SMART" id="SM00032">
    <property type="entry name" value="CCP"/>
    <property type="match status" value="11"/>
</dbReference>
<feature type="disulfide bond" evidence="5">
    <location>
        <begin position="232"/>
        <end position="259"/>
    </location>
</feature>
<dbReference type="PROSITE" id="PS50835">
    <property type="entry name" value="IG_LIKE"/>
    <property type="match status" value="2"/>
</dbReference>
<dbReference type="InterPro" id="IPR001134">
    <property type="entry name" value="Netrin_domain"/>
</dbReference>
<evidence type="ECO:0000256" key="6">
    <source>
        <dbReference type="SAM" id="SignalP"/>
    </source>
</evidence>
<dbReference type="SMART" id="SM00131">
    <property type="entry name" value="KU"/>
    <property type="match status" value="1"/>
</dbReference>
<feature type="domain" description="Sushi" evidence="10">
    <location>
        <begin position="609"/>
        <end position="669"/>
    </location>
</feature>
<dbReference type="Pfam" id="PF07648">
    <property type="entry name" value="Kazal_2"/>
    <property type="match status" value="1"/>
</dbReference>
<dbReference type="InterPro" id="IPR036179">
    <property type="entry name" value="Ig-like_dom_sf"/>
</dbReference>
<feature type="domain" description="Kazal-like" evidence="11">
    <location>
        <begin position="1084"/>
        <end position="1133"/>
    </location>
</feature>
<dbReference type="Pfam" id="PF00014">
    <property type="entry name" value="Kunitz_BPTI"/>
    <property type="match status" value="1"/>
</dbReference>
<evidence type="ECO:0000256" key="4">
    <source>
        <dbReference type="ARBA" id="ARBA00023157"/>
    </source>
</evidence>
<dbReference type="InterPro" id="IPR003599">
    <property type="entry name" value="Ig_sub"/>
</dbReference>